<evidence type="ECO:0000313" key="1">
    <source>
        <dbReference type="EMBL" id="KAH3718246.1"/>
    </source>
</evidence>
<protein>
    <submittedName>
        <fullName evidence="1">Uncharacterized protein</fullName>
    </submittedName>
</protein>
<dbReference type="AlphaFoldDB" id="A0A9D4C707"/>
<gene>
    <name evidence="1" type="ORF">DPMN_061046</name>
</gene>
<dbReference type="EMBL" id="JAIWYP010000013">
    <property type="protein sequence ID" value="KAH3718246.1"/>
    <property type="molecule type" value="Genomic_DNA"/>
</dbReference>
<reference evidence="1" key="1">
    <citation type="journal article" date="2019" name="bioRxiv">
        <title>The Genome of the Zebra Mussel, Dreissena polymorpha: A Resource for Invasive Species Research.</title>
        <authorList>
            <person name="McCartney M.A."/>
            <person name="Auch B."/>
            <person name="Kono T."/>
            <person name="Mallez S."/>
            <person name="Zhang Y."/>
            <person name="Obille A."/>
            <person name="Becker A."/>
            <person name="Abrahante J.E."/>
            <person name="Garbe J."/>
            <person name="Badalamenti J.P."/>
            <person name="Herman A."/>
            <person name="Mangelson H."/>
            <person name="Liachko I."/>
            <person name="Sullivan S."/>
            <person name="Sone E.D."/>
            <person name="Koren S."/>
            <person name="Silverstein K.A.T."/>
            <person name="Beckman K.B."/>
            <person name="Gohl D.M."/>
        </authorList>
    </citation>
    <scope>NUCLEOTIDE SEQUENCE</scope>
    <source>
        <strain evidence="1">Duluth1</strain>
        <tissue evidence="1">Whole animal</tissue>
    </source>
</reference>
<organism evidence="1 2">
    <name type="scientific">Dreissena polymorpha</name>
    <name type="common">Zebra mussel</name>
    <name type="synonym">Mytilus polymorpha</name>
    <dbReference type="NCBI Taxonomy" id="45954"/>
    <lineage>
        <taxon>Eukaryota</taxon>
        <taxon>Metazoa</taxon>
        <taxon>Spiralia</taxon>
        <taxon>Lophotrochozoa</taxon>
        <taxon>Mollusca</taxon>
        <taxon>Bivalvia</taxon>
        <taxon>Autobranchia</taxon>
        <taxon>Heteroconchia</taxon>
        <taxon>Euheterodonta</taxon>
        <taxon>Imparidentia</taxon>
        <taxon>Neoheterodontei</taxon>
        <taxon>Myida</taxon>
        <taxon>Dreissenoidea</taxon>
        <taxon>Dreissenidae</taxon>
        <taxon>Dreissena</taxon>
    </lineage>
</organism>
<keyword evidence="2" id="KW-1185">Reference proteome</keyword>
<name>A0A9D4C707_DREPO</name>
<sequence length="152" mass="16883">MWVGEKKSQQRWYHTVVLREVIVVMESTVVVSPGPEGVHVRHGSSSLKGKGWGVKEEGRGCNAANNPSLLDVDVSRVNQAQSERHRQSRKLILRTKLDRRVAKFAFEKGSVAIREGGVAFRHAKMAWEKHSYYDGPRVAVPYGAVAASYGAL</sequence>
<accession>A0A9D4C707</accession>
<comment type="caution">
    <text evidence="1">The sequence shown here is derived from an EMBL/GenBank/DDBJ whole genome shotgun (WGS) entry which is preliminary data.</text>
</comment>
<dbReference type="Proteomes" id="UP000828390">
    <property type="component" value="Unassembled WGS sequence"/>
</dbReference>
<proteinExistence type="predicted"/>
<evidence type="ECO:0000313" key="2">
    <source>
        <dbReference type="Proteomes" id="UP000828390"/>
    </source>
</evidence>
<reference evidence="1" key="2">
    <citation type="submission" date="2020-11" db="EMBL/GenBank/DDBJ databases">
        <authorList>
            <person name="McCartney M.A."/>
            <person name="Auch B."/>
            <person name="Kono T."/>
            <person name="Mallez S."/>
            <person name="Becker A."/>
            <person name="Gohl D.M."/>
            <person name="Silverstein K.A.T."/>
            <person name="Koren S."/>
            <person name="Bechman K.B."/>
            <person name="Herman A."/>
            <person name="Abrahante J.E."/>
            <person name="Garbe J."/>
        </authorList>
    </citation>
    <scope>NUCLEOTIDE SEQUENCE</scope>
    <source>
        <strain evidence="1">Duluth1</strain>
        <tissue evidence="1">Whole animal</tissue>
    </source>
</reference>